<proteinExistence type="predicted"/>
<dbReference type="OrthoDB" id="9803925at2"/>
<dbReference type="GO" id="GO:0003676">
    <property type="term" value="F:nucleic acid binding"/>
    <property type="evidence" value="ECO:0007669"/>
    <property type="project" value="InterPro"/>
</dbReference>
<dbReference type="Proteomes" id="UP000317909">
    <property type="component" value="Chromosome"/>
</dbReference>
<evidence type="ECO:0008006" key="3">
    <source>
        <dbReference type="Google" id="ProtNLM"/>
    </source>
</evidence>
<dbReference type="SUPFAM" id="SSF53098">
    <property type="entry name" value="Ribonuclease H-like"/>
    <property type="match status" value="1"/>
</dbReference>
<gene>
    <name evidence="1" type="ORF">I41_21100</name>
</gene>
<dbReference type="KEGG" id="llh:I41_21100"/>
<sequence length="172" mass="19570">MPYVMVDVESDGPIPGDYSMICFGAVIVEPALNRTFYGRLRPISDAYAPEALAVSGFTREECMEFDEPRAVMEAFGAWVREECRGRAMFVSDNNGFDWQFVNWYFHHFTGGNPFGYSSTNLGSLYKGLHRDVQLNFKHLRRTMHTHHPVDDARGNAEAMLAMRQMGLKISFA</sequence>
<dbReference type="InterPro" id="IPR012337">
    <property type="entry name" value="RNaseH-like_sf"/>
</dbReference>
<dbReference type="RefSeq" id="WP_145432441.1">
    <property type="nucleotide sequence ID" value="NZ_CP036339.1"/>
</dbReference>
<organism evidence="1 2">
    <name type="scientific">Lacipirellula limnantheis</name>
    <dbReference type="NCBI Taxonomy" id="2528024"/>
    <lineage>
        <taxon>Bacteria</taxon>
        <taxon>Pseudomonadati</taxon>
        <taxon>Planctomycetota</taxon>
        <taxon>Planctomycetia</taxon>
        <taxon>Pirellulales</taxon>
        <taxon>Lacipirellulaceae</taxon>
        <taxon>Lacipirellula</taxon>
    </lineage>
</organism>
<keyword evidence="2" id="KW-1185">Reference proteome</keyword>
<protein>
    <recommendedName>
        <fullName evidence="3">Exonuclease</fullName>
    </recommendedName>
</protein>
<evidence type="ECO:0000313" key="1">
    <source>
        <dbReference type="EMBL" id="QDT72925.1"/>
    </source>
</evidence>
<evidence type="ECO:0000313" key="2">
    <source>
        <dbReference type="Proteomes" id="UP000317909"/>
    </source>
</evidence>
<dbReference type="EMBL" id="CP036339">
    <property type="protein sequence ID" value="QDT72925.1"/>
    <property type="molecule type" value="Genomic_DNA"/>
</dbReference>
<accession>A0A517TX16</accession>
<dbReference type="InterPro" id="IPR036397">
    <property type="entry name" value="RNaseH_sf"/>
</dbReference>
<dbReference type="AlphaFoldDB" id="A0A517TX16"/>
<reference evidence="1 2" key="1">
    <citation type="submission" date="2019-02" db="EMBL/GenBank/DDBJ databases">
        <title>Deep-cultivation of Planctomycetes and their phenomic and genomic characterization uncovers novel biology.</title>
        <authorList>
            <person name="Wiegand S."/>
            <person name="Jogler M."/>
            <person name="Boedeker C."/>
            <person name="Pinto D."/>
            <person name="Vollmers J."/>
            <person name="Rivas-Marin E."/>
            <person name="Kohn T."/>
            <person name="Peeters S.H."/>
            <person name="Heuer A."/>
            <person name="Rast P."/>
            <person name="Oberbeckmann S."/>
            <person name="Bunk B."/>
            <person name="Jeske O."/>
            <person name="Meyerdierks A."/>
            <person name="Storesund J.E."/>
            <person name="Kallscheuer N."/>
            <person name="Luecker S."/>
            <person name="Lage O.M."/>
            <person name="Pohl T."/>
            <person name="Merkel B.J."/>
            <person name="Hornburger P."/>
            <person name="Mueller R.-W."/>
            <person name="Bruemmer F."/>
            <person name="Labrenz M."/>
            <person name="Spormann A.M."/>
            <person name="Op den Camp H."/>
            <person name="Overmann J."/>
            <person name="Amann R."/>
            <person name="Jetten M.S.M."/>
            <person name="Mascher T."/>
            <person name="Medema M.H."/>
            <person name="Devos D.P."/>
            <person name="Kaster A.-K."/>
            <person name="Ovreas L."/>
            <person name="Rohde M."/>
            <person name="Galperin M.Y."/>
            <person name="Jogler C."/>
        </authorList>
    </citation>
    <scope>NUCLEOTIDE SEQUENCE [LARGE SCALE GENOMIC DNA]</scope>
    <source>
        <strain evidence="1 2">I41</strain>
    </source>
</reference>
<name>A0A517TX16_9BACT</name>
<dbReference type="Gene3D" id="3.30.420.10">
    <property type="entry name" value="Ribonuclease H-like superfamily/Ribonuclease H"/>
    <property type="match status" value="1"/>
</dbReference>